<dbReference type="AlphaFoldDB" id="A0A3P6AU55"/>
<sequence>MTDRRFRLGRRRPQTAYTNLSPTSHQSGGVLRGFRYREPIRVAERERGAPPSRPDLA</sequence>
<dbReference type="EMBL" id="LR031573">
    <property type="protein sequence ID" value="VDC93325.1"/>
    <property type="molecule type" value="Genomic_DNA"/>
</dbReference>
<evidence type="ECO:0000313" key="2">
    <source>
        <dbReference type="EMBL" id="VDC93325.1"/>
    </source>
</evidence>
<gene>
    <name evidence="2" type="ORF">BRAA02T09272Z</name>
</gene>
<reference evidence="2" key="1">
    <citation type="submission" date="2018-11" db="EMBL/GenBank/DDBJ databases">
        <authorList>
            <consortium name="Genoscope - CEA"/>
            <person name="William W."/>
        </authorList>
    </citation>
    <scope>NUCLEOTIDE SEQUENCE</scope>
</reference>
<feature type="compositionally biased region" description="Polar residues" evidence="1">
    <location>
        <begin position="15"/>
        <end position="27"/>
    </location>
</feature>
<name>A0A3P6AU55_BRACM</name>
<proteinExistence type="predicted"/>
<feature type="region of interest" description="Disordered" evidence="1">
    <location>
        <begin position="1"/>
        <end position="33"/>
    </location>
</feature>
<organism evidence="2">
    <name type="scientific">Brassica campestris</name>
    <name type="common">Field mustard</name>
    <dbReference type="NCBI Taxonomy" id="3711"/>
    <lineage>
        <taxon>Eukaryota</taxon>
        <taxon>Viridiplantae</taxon>
        <taxon>Streptophyta</taxon>
        <taxon>Embryophyta</taxon>
        <taxon>Tracheophyta</taxon>
        <taxon>Spermatophyta</taxon>
        <taxon>Magnoliopsida</taxon>
        <taxon>eudicotyledons</taxon>
        <taxon>Gunneridae</taxon>
        <taxon>Pentapetalae</taxon>
        <taxon>rosids</taxon>
        <taxon>malvids</taxon>
        <taxon>Brassicales</taxon>
        <taxon>Brassicaceae</taxon>
        <taxon>Brassiceae</taxon>
        <taxon>Brassica</taxon>
    </lineage>
</organism>
<accession>A0A3P6AU55</accession>
<evidence type="ECO:0000256" key="1">
    <source>
        <dbReference type="SAM" id="MobiDB-lite"/>
    </source>
</evidence>
<protein>
    <submittedName>
        <fullName evidence="2">Uncharacterized protein</fullName>
    </submittedName>
</protein>